<name>A0ACD1AB57_9FIRM</name>
<organism evidence="1 2">
    <name type="scientific">Anoxybacterium hadale</name>
    <dbReference type="NCBI Taxonomy" id="3408580"/>
    <lineage>
        <taxon>Bacteria</taxon>
        <taxon>Bacillati</taxon>
        <taxon>Bacillota</taxon>
        <taxon>Clostridia</taxon>
        <taxon>Peptostreptococcales</taxon>
        <taxon>Anaerovoracaceae</taxon>
        <taxon>Anoxybacterium</taxon>
    </lineage>
</organism>
<keyword evidence="2" id="KW-1185">Reference proteome</keyword>
<proteinExistence type="predicted"/>
<dbReference type="Proteomes" id="UP000594014">
    <property type="component" value="Chromosome"/>
</dbReference>
<protein>
    <submittedName>
        <fullName evidence="1">AIPR family protein</fullName>
    </submittedName>
</protein>
<evidence type="ECO:0000313" key="1">
    <source>
        <dbReference type="EMBL" id="QOX63803.1"/>
    </source>
</evidence>
<gene>
    <name evidence="1" type="ORF">FRZ06_10815</name>
</gene>
<sequence length="696" mass="79326">MEAQDFRKDFLEDIKADALATGEGSCASFVSSFARYLQESEYLMDFTSSYFEGTGKQNRKLRVDGYAYDEFDKTMTLIIADYDVSDDMRTLAKTQAGQLQNRLIYFIDNALNTQLHRNVEMSRPCSDLVDLLREKRKEIRKYQLLILTTAGISSTIKILESDDVDGVPSECQIWDIDRLFQLCGSDTGRHIIEINFKDHSEKGIPCLEASGTATDDFKSYLCIIPGIMLADIYDKYGSSLLEGNVRSFLSTKVAVNKKIRTTILQQPERFFAYNNGISATAMDVQIEHTEQGLFLVSAQDFQIINGGQTTASLSSARYNYKDKANLGAIFVQMKLTVIERTLEEDDATTLVQNISRSSNSQNKVSDADFFSTHPFHVQMERCSLRLGARGTGGLQFETKWFYERARGQYLQKQMRMSPSEKKKFLLQNPKDQLITKTDLAKVRNTWEGLPHIVSKGAQANFTEFAQKISDAWDKDEGLLFGDKYFQESVALCLVFRYTETMIPHQPWYQQGYRANIVTYSMAILHKLIQMQFHKKDLDLIGIWTRQNVPVAVQNVLIELSAYVYNKLTDPKRGVENVTQWCKREGCWSSVQNIEYKLPSEICDCLVGQESMRTVVRDAKADRRVEMDADAMTKVVEIPPAQWRNAMDFAASKQMITPEEHMALRIACQLPLKVPTPAQSKKLVALLGRLYEEGFKL</sequence>
<accession>A0ACD1AB57</accession>
<reference evidence="1" key="1">
    <citation type="submission" date="2019-08" db="EMBL/GenBank/DDBJ databases">
        <title>Genome sequence of Clostridiales bacterium MT110.</title>
        <authorList>
            <person name="Cao J."/>
        </authorList>
    </citation>
    <scope>NUCLEOTIDE SEQUENCE</scope>
    <source>
        <strain evidence="1">MT110</strain>
    </source>
</reference>
<evidence type="ECO:0000313" key="2">
    <source>
        <dbReference type="Proteomes" id="UP000594014"/>
    </source>
</evidence>
<dbReference type="EMBL" id="CP042469">
    <property type="protein sequence ID" value="QOX63803.1"/>
    <property type="molecule type" value="Genomic_DNA"/>
</dbReference>